<reference evidence="6 7" key="1">
    <citation type="submission" date="2017-06" db="EMBL/GenBank/DDBJ databases">
        <title>Azoarcus.</title>
        <authorList>
            <person name="Woo J.-H."/>
            <person name="Kim H.-S."/>
        </authorList>
    </citation>
    <scope>NUCLEOTIDE SEQUENCE [LARGE SCALE GENOMIC DNA]</scope>
    <source>
        <strain evidence="6 7">TSPY31</strain>
    </source>
</reference>
<dbReference type="SUPFAM" id="SSF48498">
    <property type="entry name" value="Tetracyclin repressor-like, C-terminal domain"/>
    <property type="match status" value="1"/>
</dbReference>
<dbReference type="InterPro" id="IPR001647">
    <property type="entry name" value="HTH_TetR"/>
</dbReference>
<dbReference type="RefSeq" id="WP_108948805.1">
    <property type="nucleotide sequence ID" value="NZ_CP022187.1"/>
</dbReference>
<keyword evidence="2 4" id="KW-0238">DNA-binding</keyword>
<evidence type="ECO:0000313" key="7">
    <source>
        <dbReference type="Proteomes" id="UP000244930"/>
    </source>
</evidence>
<dbReference type="PROSITE" id="PS50977">
    <property type="entry name" value="HTH_TETR_2"/>
    <property type="match status" value="1"/>
</dbReference>
<keyword evidence="3" id="KW-0804">Transcription</keyword>
<proteinExistence type="predicted"/>
<evidence type="ECO:0000259" key="5">
    <source>
        <dbReference type="PROSITE" id="PS50977"/>
    </source>
</evidence>
<keyword evidence="7" id="KW-1185">Reference proteome</keyword>
<dbReference type="GO" id="GO:0000976">
    <property type="term" value="F:transcription cis-regulatory region binding"/>
    <property type="evidence" value="ECO:0007669"/>
    <property type="project" value="TreeGrafter"/>
</dbReference>
<dbReference type="EMBL" id="CP022187">
    <property type="protein sequence ID" value="AWI75097.1"/>
    <property type="molecule type" value="Genomic_DNA"/>
</dbReference>
<protein>
    <submittedName>
        <fullName evidence="6">TetR family transcriptional regulator</fullName>
    </submittedName>
</protein>
<dbReference type="Pfam" id="PF00440">
    <property type="entry name" value="TetR_N"/>
    <property type="match status" value="1"/>
</dbReference>
<dbReference type="GO" id="GO:0003700">
    <property type="term" value="F:DNA-binding transcription factor activity"/>
    <property type="evidence" value="ECO:0007669"/>
    <property type="project" value="TreeGrafter"/>
</dbReference>
<evidence type="ECO:0000256" key="3">
    <source>
        <dbReference type="ARBA" id="ARBA00023163"/>
    </source>
</evidence>
<dbReference type="SUPFAM" id="SSF46689">
    <property type="entry name" value="Homeodomain-like"/>
    <property type="match status" value="1"/>
</dbReference>
<organism evidence="6 7">
    <name type="scientific">Parazoarcus communis</name>
    <dbReference type="NCBI Taxonomy" id="41977"/>
    <lineage>
        <taxon>Bacteria</taxon>
        <taxon>Pseudomonadati</taxon>
        <taxon>Pseudomonadota</taxon>
        <taxon>Betaproteobacteria</taxon>
        <taxon>Rhodocyclales</taxon>
        <taxon>Zoogloeaceae</taxon>
        <taxon>Parazoarcus</taxon>
    </lineage>
</organism>
<accession>A0A2U8GN68</accession>
<name>A0A2U8GN68_9RHOO</name>
<dbReference type="KEGG" id="acom:CEW83_07585"/>
<evidence type="ECO:0000256" key="2">
    <source>
        <dbReference type="ARBA" id="ARBA00023125"/>
    </source>
</evidence>
<feature type="DNA-binding region" description="H-T-H motif" evidence="4">
    <location>
        <begin position="34"/>
        <end position="53"/>
    </location>
</feature>
<sequence length="202" mass="22232">MDTPPKHLPADERRAVTVESVVALAGSQNPSEITTAAIAKHMNLTQGALFRHFPNKEAIWQAVMEWVAERLLARIDRAAQGVDSPLAAMEAMFMSHVDFVIEHPGVPRMMFGELQRAESTPAKRMVQTLIERYGERLHRLIDTGKARGEIPASLDNAAAATLFIGTVQGLVMQSMLAGDVGRMRRDAPLVFAIYCRGIRSAQ</sequence>
<keyword evidence="1" id="KW-0805">Transcription regulation</keyword>
<dbReference type="InterPro" id="IPR011075">
    <property type="entry name" value="TetR_C"/>
</dbReference>
<dbReference type="PANTHER" id="PTHR30055">
    <property type="entry name" value="HTH-TYPE TRANSCRIPTIONAL REGULATOR RUTR"/>
    <property type="match status" value="1"/>
</dbReference>
<dbReference type="InterPro" id="IPR050109">
    <property type="entry name" value="HTH-type_TetR-like_transc_reg"/>
</dbReference>
<evidence type="ECO:0000256" key="4">
    <source>
        <dbReference type="PROSITE-ProRule" id="PRU00335"/>
    </source>
</evidence>
<feature type="domain" description="HTH tetR-type" evidence="5">
    <location>
        <begin position="11"/>
        <end position="71"/>
    </location>
</feature>
<gene>
    <name evidence="6" type="ORF">CEW83_07585</name>
</gene>
<dbReference type="Gene3D" id="1.10.357.10">
    <property type="entry name" value="Tetracycline Repressor, domain 2"/>
    <property type="match status" value="1"/>
</dbReference>
<evidence type="ECO:0000256" key="1">
    <source>
        <dbReference type="ARBA" id="ARBA00023015"/>
    </source>
</evidence>
<dbReference type="Pfam" id="PF16925">
    <property type="entry name" value="TetR_C_13"/>
    <property type="match status" value="1"/>
</dbReference>
<dbReference type="PANTHER" id="PTHR30055:SF240">
    <property type="entry name" value="HTH-TYPE TRANSCRIPTIONAL REGULATOR ACRR"/>
    <property type="match status" value="1"/>
</dbReference>
<dbReference type="AlphaFoldDB" id="A0A2U8GN68"/>
<dbReference type="InterPro" id="IPR009057">
    <property type="entry name" value="Homeodomain-like_sf"/>
</dbReference>
<dbReference type="Proteomes" id="UP000244930">
    <property type="component" value="Chromosome"/>
</dbReference>
<dbReference type="InterPro" id="IPR036271">
    <property type="entry name" value="Tet_transcr_reg_TetR-rel_C_sf"/>
</dbReference>
<evidence type="ECO:0000313" key="6">
    <source>
        <dbReference type="EMBL" id="AWI75097.1"/>
    </source>
</evidence>